<dbReference type="GO" id="GO:0070681">
    <property type="term" value="P:glutaminyl-tRNAGln biosynthesis via transamidation"/>
    <property type="evidence" value="ECO:0007669"/>
    <property type="project" value="TreeGrafter"/>
</dbReference>
<comment type="similarity">
    <text evidence="1 11">Belongs to the GatB/GatE family. GatB subfamily.</text>
</comment>
<keyword evidence="6 11" id="KW-0067">ATP-binding</keyword>
<protein>
    <recommendedName>
        <fullName evidence="3 11">Aspartyl/glutamyl-tRNA(Asn/Gln) amidotransferase subunit B</fullName>
        <shortName evidence="11">Asp/Glu-ADT subunit B</shortName>
        <ecNumber evidence="11">6.3.5.-</ecNumber>
    </recommendedName>
</protein>
<dbReference type="InterPro" id="IPR023168">
    <property type="entry name" value="GatB_Yqey_C_2"/>
</dbReference>
<dbReference type="InterPro" id="IPR018027">
    <property type="entry name" value="Asn/Gln_amidotransferase"/>
</dbReference>
<evidence type="ECO:0000256" key="9">
    <source>
        <dbReference type="ARBA" id="ARBA00047380"/>
    </source>
</evidence>
<dbReference type="EMBL" id="AZJI01000004">
    <property type="protein sequence ID" value="ETD24123.1"/>
    <property type="molecule type" value="Genomic_DNA"/>
</dbReference>
<sequence length="490" mass="54406">MSANNDFETIIGLEVHVQLNTKTKIFCSCATSFGEEPNKNVCPTCLALPGALPTLNREAVKKAIQFGTAIDAQINQNSIFARKNYFYPDLPKAYQISQYEIPIVGRGKIEIEVDSESQNPRQKVIGVTRAHLEEDAGKNIHESNFSKVDLNRACTPLLEIVSEPDMRSSDEAVAYLKKLHSIVRFLGISDANMQEGSFRCDANVSIRPKDDTKLYTRVEIKNLNSFKFIQKAIEYEVQRQREAWEDGKYESEVVQETRLFDTQKGVTRSMRGKEEAADYRYFPDPDLLPVFIDDDLMREGRNIAEMPDEKRARFVRDFGLKPKDAAMLTNELELALYFESMVTSGASGKGAFVWLGNELLGRLKEGNTLQTCGVDSATLATLVKRVESSAISGKSGKQILDVLVEKRGVNESGAKLEVDSLIDSLGLAQVNDDSAIISAIESVLSANADKVAEYKSGKDKLFGFFVGQVMKNAKGANPARVNELLKEKLG</sequence>
<dbReference type="InterPro" id="IPR003789">
    <property type="entry name" value="Asn/Gln_tRNA_amidoTrase-B-like"/>
</dbReference>
<dbReference type="Gene3D" id="1.10.10.410">
    <property type="match status" value="1"/>
</dbReference>
<evidence type="ECO:0000256" key="7">
    <source>
        <dbReference type="ARBA" id="ARBA00022917"/>
    </source>
</evidence>
<keyword evidence="5 11" id="KW-0547">Nucleotide-binding</keyword>
<dbReference type="GO" id="GO:0005524">
    <property type="term" value="F:ATP binding"/>
    <property type="evidence" value="ECO:0007669"/>
    <property type="project" value="UniProtKB-KW"/>
</dbReference>
<evidence type="ECO:0000256" key="3">
    <source>
        <dbReference type="ARBA" id="ARBA00016923"/>
    </source>
</evidence>
<evidence type="ECO:0000256" key="5">
    <source>
        <dbReference type="ARBA" id="ARBA00022741"/>
    </source>
</evidence>
<keyword evidence="13" id="KW-0808">Transferase</keyword>
<dbReference type="PATRIC" id="fig|1357400.3.peg.1204"/>
<evidence type="ECO:0000256" key="2">
    <source>
        <dbReference type="ARBA" id="ARBA00011123"/>
    </source>
</evidence>
<dbReference type="PROSITE" id="PS01234">
    <property type="entry name" value="GATB"/>
    <property type="match status" value="1"/>
</dbReference>
<dbReference type="NCBIfam" id="NF004012">
    <property type="entry name" value="PRK05477.1-2"/>
    <property type="match status" value="1"/>
</dbReference>
<dbReference type="InterPro" id="IPR017958">
    <property type="entry name" value="Gln-tRNA_amidoTrfase_suB_CS"/>
</dbReference>
<dbReference type="PANTHER" id="PTHR11659">
    <property type="entry name" value="GLUTAMYL-TRNA GLN AMIDOTRANSFERASE SUBUNIT B MITOCHONDRIAL AND PROKARYOTIC PET112-RELATED"/>
    <property type="match status" value="1"/>
</dbReference>
<accession>V8C9N8</accession>
<feature type="domain" description="Asn/Gln amidotransferase" evidence="12">
    <location>
        <begin position="336"/>
        <end position="489"/>
    </location>
</feature>
<gene>
    <name evidence="11" type="primary">gatB</name>
    <name evidence="13" type="ORF">HMPREF2086_00871</name>
</gene>
<dbReference type="NCBIfam" id="NF004014">
    <property type="entry name" value="PRK05477.1-4"/>
    <property type="match status" value="1"/>
</dbReference>
<dbReference type="OrthoDB" id="9804078at2"/>
<dbReference type="eggNOG" id="COG0064">
    <property type="taxonomic scope" value="Bacteria"/>
</dbReference>
<dbReference type="AlphaFoldDB" id="V8C9N8"/>
<evidence type="ECO:0000256" key="10">
    <source>
        <dbReference type="ARBA" id="ARBA00047913"/>
    </source>
</evidence>
<comment type="catalytic activity">
    <reaction evidence="10 11">
        <text>L-glutamyl-tRNA(Gln) + L-glutamine + ATP + H2O = L-glutaminyl-tRNA(Gln) + L-glutamate + ADP + phosphate + H(+)</text>
        <dbReference type="Rhea" id="RHEA:17521"/>
        <dbReference type="Rhea" id="RHEA-COMP:9681"/>
        <dbReference type="Rhea" id="RHEA-COMP:9684"/>
        <dbReference type="ChEBI" id="CHEBI:15377"/>
        <dbReference type="ChEBI" id="CHEBI:15378"/>
        <dbReference type="ChEBI" id="CHEBI:29985"/>
        <dbReference type="ChEBI" id="CHEBI:30616"/>
        <dbReference type="ChEBI" id="CHEBI:43474"/>
        <dbReference type="ChEBI" id="CHEBI:58359"/>
        <dbReference type="ChEBI" id="CHEBI:78520"/>
        <dbReference type="ChEBI" id="CHEBI:78521"/>
        <dbReference type="ChEBI" id="CHEBI:456216"/>
    </reaction>
</comment>
<evidence type="ECO:0000313" key="13">
    <source>
        <dbReference type="EMBL" id="ETD24123.1"/>
    </source>
</evidence>
<evidence type="ECO:0000256" key="11">
    <source>
        <dbReference type="HAMAP-Rule" id="MF_00121"/>
    </source>
</evidence>
<evidence type="ECO:0000256" key="4">
    <source>
        <dbReference type="ARBA" id="ARBA00022598"/>
    </source>
</evidence>
<dbReference type="NCBIfam" id="TIGR00133">
    <property type="entry name" value="gatB"/>
    <property type="match status" value="1"/>
</dbReference>
<dbReference type="SUPFAM" id="SSF89095">
    <property type="entry name" value="GatB/YqeY motif"/>
    <property type="match status" value="1"/>
</dbReference>
<dbReference type="HOGENOM" id="CLU_019240_0_0_7"/>
<dbReference type="SMART" id="SM00845">
    <property type="entry name" value="GatB_Yqey"/>
    <property type="match status" value="1"/>
</dbReference>
<dbReference type="GO" id="GO:0050567">
    <property type="term" value="F:glutaminyl-tRNA synthase (glutamine-hydrolyzing) activity"/>
    <property type="evidence" value="ECO:0007669"/>
    <property type="project" value="UniProtKB-UniRule"/>
</dbReference>
<dbReference type="InterPro" id="IPR014746">
    <property type="entry name" value="Gln_synth/guanido_kin_cat_dom"/>
</dbReference>
<dbReference type="HAMAP" id="MF_00121">
    <property type="entry name" value="GatB"/>
    <property type="match status" value="1"/>
</dbReference>
<proteinExistence type="inferred from homology"/>
<dbReference type="InterPro" id="IPR004413">
    <property type="entry name" value="GatB"/>
</dbReference>
<comment type="subunit">
    <text evidence="2 11">Heterotrimer of A, B and C subunits.</text>
</comment>
<dbReference type="STRING" id="1357400.HMPREF2086_00871"/>
<dbReference type="PANTHER" id="PTHR11659:SF0">
    <property type="entry name" value="GLUTAMYL-TRNA(GLN) AMIDOTRANSFERASE SUBUNIT B, MITOCHONDRIAL"/>
    <property type="match status" value="1"/>
</dbReference>
<comment type="function">
    <text evidence="8 11">Allows the formation of correctly charged Asn-tRNA(Asn) or Gln-tRNA(Gln) through the transamidation of misacylated Asp-tRNA(Asn) or Glu-tRNA(Gln) in organisms which lack either or both of asparaginyl-tRNA or glutaminyl-tRNA synthetases. The reaction takes place in the presence of glutamine and ATP through an activated phospho-Asp-tRNA(Asn) or phospho-Glu-tRNA(Gln).</text>
</comment>
<dbReference type="Pfam" id="PF02637">
    <property type="entry name" value="GatB_Yqey"/>
    <property type="match status" value="1"/>
</dbReference>
<dbReference type="InterPro" id="IPR042114">
    <property type="entry name" value="GatB_C_1"/>
</dbReference>
<dbReference type="Pfam" id="PF02934">
    <property type="entry name" value="GatB_N"/>
    <property type="match status" value="1"/>
</dbReference>
<dbReference type="InterPro" id="IPR006075">
    <property type="entry name" value="Asn/Gln-tRNA_Trfase_suB/E_cat"/>
</dbReference>
<evidence type="ECO:0000256" key="1">
    <source>
        <dbReference type="ARBA" id="ARBA00005306"/>
    </source>
</evidence>
<comment type="caution">
    <text evidence="13">The sequence shown here is derived from an EMBL/GenBank/DDBJ whole genome shotgun (WGS) entry which is preliminary data.</text>
</comment>
<keyword evidence="14" id="KW-1185">Reference proteome</keyword>
<dbReference type="Proteomes" id="UP000018731">
    <property type="component" value="Unassembled WGS sequence"/>
</dbReference>
<dbReference type="GO" id="GO:0050566">
    <property type="term" value="F:asparaginyl-tRNA synthase (glutamine-hydrolyzing) activity"/>
    <property type="evidence" value="ECO:0007669"/>
    <property type="project" value="RHEA"/>
</dbReference>
<evidence type="ECO:0000256" key="8">
    <source>
        <dbReference type="ARBA" id="ARBA00024799"/>
    </source>
</evidence>
<evidence type="ECO:0000259" key="12">
    <source>
        <dbReference type="SMART" id="SM00845"/>
    </source>
</evidence>
<dbReference type="SUPFAM" id="SSF55931">
    <property type="entry name" value="Glutamine synthetase/guanido kinase"/>
    <property type="match status" value="1"/>
</dbReference>
<dbReference type="EC" id="6.3.5.-" evidence="11"/>
<organism evidence="13 14">
    <name type="scientific">Helicobacter macacae MIT 99-5501</name>
    <dbReference type="NCBI Taxonomy" id="1357400"/>
    <lineage>
        <taxon>Bacteria</taxon>
        <taxon>Pseudomonadati</taxon>
        <taxon>Campylobacterota</taxon>
        <taxon>Epsilonproteobacteria</taxon>
        <taxon>Campylobacterales</taxon>
        <taxon>Helicobacteraceae</taxon>
        <taxon>Helicobacter</taxon>
    </lineage>
</organism>
<dbReference type="InterPro" id="IPR017959">
    <property type="entry name" value="Asn/Gln-tRNA_amidoTrfase_suB/E"/>
</dbReference>
<comment type="catalytic activity">
    <reaction evidence="9 11">
        <text>L-aspartyl-tRNA(Asn) + L-glutamine + ATP + H2O = L-asparaginyl-tRNA(Asn) + L-glutamate + ADP + phosphate + 2 H(+)</text>
        <dbReference type="Rhea" id="RHEA:14513"/>
        <dbReference type="Rhea" id="RHEA-COMP:9674"/>
        <dbReference type="Rhea" id="RHEA-COMP:9677"/>
        <dbReference type="ChEBI" id="CHEBI:15377"/>
        <dbReference type="ChEBI" id="CHEBI:15378"/>
        <dbReference type="ChEBI" id="CHEBI:29985"/>
        <dbReference type="ChEBI" id="CHEBI:30616"/>
        <dbReference type="ChEBI" id="CHEBI:43474"/>
        <dbReference type="ChEBI" id="CHEBI:58359"/>
        <dbReference type="ChEBI" id="CHEBI:78515"/>
        <dbReference type="ChEBI" id="CHEBI:78516"/>
        <dbReference type="ChEBI" id="CHEBI:456216"/>
    </reaction>
</comment>
<dbReference type="Gene3D" id="1.10.150.380">
    <property type="entry name" value="GatB domain, N-terminal subdomain"/>
    <property type="match status" value="1"/>
</dbReference>
<evidence type="ECO:0000256" key="6">
    <source>
        <dbReference type="ARBA" id="ARBA00022840"/>
    </source>
</evidence>
<keyword evidence="4 11" id="KW-0436">Ligase</keyword>
<dbReference type="GO" id="GO:0016740">
    <property type="term" value="F:transferase activity"/>
    <property type="evidence" value="ECO:0007669"/>
    <property type="project" value="UniProtKB-KW"/>
</dbReference>
<evidence type="ECO:0000313" key="14">
    <source>
        <dbReference type="Proteomes" id="UP000018731"/>
    </source>
</evidence>
<name>V8C9N8_9HELI</name>
<dbReference type="RefSeq" id="WP_023927594.1">
    <property type="nucleotide sequence ID" value="NZ_KI669454.1"/>
</dbReference>
<dbReference type="GO" id="GO:0006412">
    <property type="term" value="P:translation"/>
    <property type="evidence" value="ECO:0007669"/>
    <property type="project" value="UniProtKB-UniRule"/>
</dbReference>
<reference evidence="13 14" key="1">
    <citation type="journal article" date="2014" name="Genome Announc.">
        <title>Draft genome sequences of six enterohepatic helicobacter species isolated from humans and one from rhesus macaques.</title>
        <authorList>
            <person name="Shen Z."/>
            <person name="Sheh A."/>
            <person name="Young S.K."/>
            <person name="Abouelliel A."/>
            <person name="Ward D.V."/>
            <person name="Earl A.M."/>
            <person name="Fox J.G."/>
        </authorList>
    </citation>
    <scope>NUCLEOTIDE SEQUENCE [LARGE SCALE GENOMIC DNA]</scope>
    <source>
        <strain evidence="13 14">MIT 99-5501</strain>
    </source>
</reference>
<dbReference type="FunFam" id="1.10.10.410:FF:000001">
    <property type="entry name" value="Aspartyl/glutamyl-tRNA(Asn/Gln) amidotransferase subunit B"/>
    <property type="match status" value="1"/>
</dbReference>
<keyword evidence="7 11" id="KW-0648">Protein biosynthesis</keyword>